<accession>A0A2V2VJK0</accession>
<dbReference type="PROSITE" id="PS50181">
    <property type="entry name" value="FBOX"/>
    <property type="match status" value="1"/>
</dbReference>
<dbReference type="Gene3D" id="1.20.1280.50">
    <property type="match status" value="1"/>
</dbReference>
<organism evidence="4 5">
    <name type="scientific">Trypanosoma cruzi</name>
    <dbReference type="NCBI Taxonomy" id="5693"/>
    <lineage>
        <taxon>Eukaryota</taxon>
        <taxon>Discoba</taxon>
        <taxon>Euglenozoa</taxon>
        <taxon>Kinetoplastea</taxon>
        <taxon>Metakinetoplastina</taxon>
        <taxon>Trypanosomatida</taxon>
        <taxon>Trypanosomatidae</taxon>
        <taxon>Trypanosoma</taxon>
        <taxon>Schizotrypanum</taxon>
    </lineage>
</organism>
<protein>
    <recommendedName>
        <fullName evidence="3">F-box domain-containing protein</fullName>
    </recommendedName>
</protein>
<gene>
    <name evidence="4" type="ORF">C4B63_20g39</name>
</gene>
<evidence type="ECO:0000256" key="2">
    <source>
        <dbReference type="SAM" id="MobiDB-lite"/>
    </source>
</evidence>
<keyword evidence="1" id="KW-0175">Coiled coil</keyword>
<dbReference type="AlphaFoldDB" id="A0A2V2VJK0"/>
<reference evidence="4 5" key="1">
    <citation type="journal article" date="2018" name="Microb. Genom.">
        <title>Expanding an expanded genome: long-read sequencing of Trypanosoma cruzi.</title>
        <authorList>
            <person name="Berna L."/>
            <person name="Rodriguez M."/>
            <person name="Chiribao M.L."/>
            <person name="Parodi-Talice A."/>
            <person name="Pita S."/>
            <person name="Rijo G."/>
            <person name="Alvarez-Valin F."/>
            <person name="Robello C."/>
        </authorList>
    </citation>
    <scope>NUCLEOTIDE SEQUENCE [LARGE SCALE GENOMIC DNA]</scope>
    <source>
        <strain evidence="4 5">Dm28c</strain>
    </source>
</reference>
<feature type="compositionally biased region" description="Basic and acidic residues" evidence="2">
    <location>
        <begin position="1"/>
        <end position="12"/>
    </location>
</feature>
<comment type="caution">
    <text evidence="4">The sequence shown here is derived from an EMBL/GenBank/DDBJ whole genome shotgun (WGS) entry which is preliminary data.</text>
</comment>
<dbReference type="VEuPathDB" id="TriTrypDB:TcCLB.506265.80"/>
<evidence type="ECO:0000256" key="1">
    <source>
        <dbReference type="SAM" id="Coils"/>
    </source>
</evidence>
<name>A0A2V2VJK0_TRYCR</name>
<feature type="domain" description="F-box" evidence="3">
    <location>
        <begin position="101"/>
        <end position="147"/>
    </location>
</feature>
<dbReference type="InterPro" id="IPR036047">
    <property type="entry name" value="F-box-like_dom_sf"/>
</dbReference>
<dbReference type="InterPro" id="IPR001810">
    <property type="entry name" value="F-box_dom"/>
</dbReference>
<dbReference type="EMBL" id="PRFA01000020">
    <property type="protein sequence ID" value="PWU95846.1"/>
    <property type="molecule type" value="Genomic_DNA"/>
</dbReference>
<dbReference type="VEuPathDB" id="TriTrypDB:TCDM_03553"/>
<dbReference type="VEuPathDB" id="TriTrypDB:Tc_MARK_2626"/>
<evidence type="ECO:0000259" key="3">
    <source>
        <dbReference type="PROSITE" id="PS50181"/>
    </source>
</evidence>
<feature type="coiled-coil region" evidence="1">
    <location>
        <begin position="166"/>
        <end position="200"/>
    </location>
</feature>
<sequence>MQGLPHDVDGHFGIRVAPRSSKLRARQEANGRAHVAGSGAQVPLRTRTIIAPRLQLRTYHDNTAMRDALEELKKACGHFPLDDAEEMEKMNPTNSSAGLTPSQLNQMPGHLIVYCFTYCDLESLCELGRVSLRFAALSNANLLWETHARLRNVTTSAPESAREDLRRALLEQHERWQAEVQRHEREYEALERRLRERAAAELAAPVDVNGALANTRPGRFFGGNSNGRGAGNAADQEAFSAQLEQLESVKLDLIRGIREMKSELAQQQRQIEELQMWVAKTEETTCEAGNTTAACEAEGITFLALQAFERRICRIVLSAVNDLPTVLRRGVDDFATMELLCLFGAGDVGGRVRQRWAAFKRFFPPMSEDYGTVRYLLMTGEPPSSDRARECVACLCGVIRRVQRMTDNEIVQIIM</sequence>
<dbReference type="VEuPathDB" id="TriTrypDB:TcCLB.506435.100"/>
<dbReference type="VEuPathDB" id="TriTrypDB:C3747_225g25"/>
<dbReference type="VEuPathDB" id="TriTrypDB:BCY84_19040"/>
<dbReference type="VEuPathDB" id="TriTrypDB:TCSYLVIO_003930"/>
<dbReference type="SUPFAM" id="SSF81383">
    <property type="entry name" value="F-box domain"/>
    <property type="match status" value="1"/>
</dbReference>
<feature type="region of interest" description="Disordered" evidence="2">
    <location>
        <begin position="1"/>
        <end position="38"/>
    </location>
</feature>
<evidence type="ECO:0000313" key="4">
    <source>
        <dbReference type="EMBL" id="PWU95846.1"/>
    </source>
</evidence>
<dbReference type="VEuPathDB" id="TriTrypDB:TcBrA4_0122460"/>
<feature type="coiled-coil region" evidence="1">
    <location>
        <begin position="257"/>
        <end position="284"/>
    </location>
</feature>
<evidence type="ECO:0000313" key="5">
    <source>
        <dbReference type="Proteomes" id="UP000246121"/>
    </source>
</evidence>
<dbReference type="VEuPathDB" id="TriTrypDB:ECC02_007109"/>
<dbReference type="VEuPathDB" id="TriTrypDB:C4B63_20g39"/>
<dbReference type="VEuPathDB" id="TriTrypDB:TcCL_NonESM02383"/>
<dbReference type="VEuPathDB" id="TriTrypDB:TcG_01957"/>
<dbReference type="Proteomes" id="UP000246121">
    <property type="component" value="Unassembled WGS sequence"/>
</dbReference>
<proteinExistence type="predicted"/>